<gene>
    <name evidence="1" type="ORF">K1X15_11775</name>
</gene>
<dbReference type="Proteomes" id="UP000825799">
    <property type="component" value="Chromosome"/>
</dbReference>
<proteinExistence type="predicted"/>
<dbReference type="EMBL" id="CP080590">
    <property type="protein sequence ID" value="QYO75329.1"/>
    <property type="molecule type" value="Genomic_DNA"/>
</dbReference>
<name>A0ABX8W8N3_9HYPH</name>
<keyword evidence="2" id="KW-1185">Reference proteome</keyword>
<evidence type="ECO:0000313" key="1">
    <source>
        <dbReference type="EMBL" id="QYO75329.1"/>
    </source>
</evidence>
<accession>A0ABX8W8N3</accession>
<protein>
    <submittedName>
        <fullName evidence="1">Uncharacterized protein</fullName>
    </submittedName>
</protein>
<evidence type="ECO:0000313" key="2">
    <source>
        <dbReference type="Proteomes" id="UP000825799"/>
    </source>
</evidence>
<reference evidence="1 2" key="1">
    <citation type="submission" date="2021-08" db="EMBL/GenBank/DDBJ databases">
        <title>Devosia salina sp. nov., isolated from the South China Sea sediment.</title>
        <authorList>
            <person name="Zhou Z."/>
        </authorList>
    </citation>
    <scope>NUCLEOTIDE SEQUENCE [LARGE SCALE GENOMIC DNA]</scope>
    <source>
        <strain evidence="1 2">SCS-3</strain>
    </source>
</reference>
<dbReference type="RefSeq" id="WP_220303793.1">
    <property type="nucleotide sequence ID" value="NZ_CP080590.1"/>
</dbReference>
<sequence>MALMKKQAPFEAPTMAETDTDYAARVERLGTLNAALSSLRQEQRRIERELADTPAPAVRPSVAALLGDETVDARTALRSRLAEVNRSISDHDAAVTLQKARVEEARGRASLAVCEAVKAEYGMRVAAMVTALEAAHEARLDLRRLVDDLEADGVSWTRLGVFEPVWLGDARDGHVQRIAREAKAAGYV</sequence>
<organism evidence="1 2">
    <name type="scientific">Devosia salina</name>
    <dbReference type="NCBI Taxonomy" id="2860336"/>
    <lineage>
        <taxon>Bacteria</taxon>
        <taxon>Pseudomonadati</taxon>
        <taxon>Pseudomonadota</taxon>
        <taxon>Alphaproteobacteria</taxon>
        <taxon>Hyphomicrobiales</taxon>
        <taxon>Devosiaceae</taxon>
        <taxon>Devosia</taxon>
    </lineage>
</organism>